<name>A0A365UCH1_9RHOB</name>
<sequence length="148" mass="16523">MFREILARFAHDRHPPKALPEPDARLALGALLVRVAKSDHVYVFEEISRIDRILAARFGLNPVEAAKLRAQAERLEHDLPETERFAAVLRDGIAYTERLRLIEALWEVMLADGAADAEEEAAIAAIEAALGVEEYDSAQLRENARSIP</sequence>
<comment type="caution">
    <text evidence="2">The sequence shown here is derived from an EMBL/GenBank/DDBJ whole genome shotgun (WGS) entry which is preliminary data.</text>
</comment>
<dbReference type="CDD" id="cd07313">
    <property type="entry name" value="terB_like_2"/>
    <property type="match status" value="1"/>
</dbReference>
<dbReference type="SUPFAM" id="SSF158682">
    <property type="entry name" value="TerB-like"/>
    <property type="match status" value="1"/>
</dbReference>
<feature type="domain" description="Co-chaperone DjlA N-terminal" evidence="1">
    <location>
        <begin position="25"/>
        <end position="141"/>
    </location>
</feature>
<dbReference type="OrthoDB" id="5402150at2"/>
<dbReference type="Proteomes" id="UP000253370">
    <property type="component" value="Unassembled WGS sequence"/>
</dbReference>
<keyword evidence="3" id="KW-1185">Reference proteome</keyword>
<gene>
    <name evidence="2" type="ORF">DRV85_02530</name>
</gene>
<dbReference type="AlphaFoldDB" id="A0A365UCH1"/>
<proteinExistence type="predicted"/>
<dbReference type="Gene3D" id="1.10.3680.10">
    <property type="entry name" value="TerB-like"/>
    <property type="match status" value="1"/>
</dbReference>
<evidence type="ECO:0000313" key="2">
    <source>
        <dbReference type="EMBL" id="RBI87021.1"/>
    </source>
</evidence>
<dbReference type="EMBL" id="QNTQ01000002">
    <property type="protein sequence ID" value="RBI87021.1"/>
    <property type="molecule type" value="Genomic_DNA"/>
</dbReference>
<dbReference type="InterPro" id="IPR007791">
    <property type="entry name" value="DjlA_N"/>
</dbReference>
<dbReference type="InterPro" id="IPR029024">
    <property type="entry name" value="TerB-like"/>
</dbReference>
<dbReference type="Pfam" id="PF05099">
    <property type="entry name" value="TerB"/>
    <property type="match status" value="1"/>
</dbReference>
<accession>A0A365UCH1</accession>
<evidence type="ECO:0000313" key="3">
    <source>
        <dbReference type="Proteomes" id="UP000253370"/>
    </source>
</evidence>
<dbReference type="RefSeq" id="WP_113287869.1">
    <property type="nucleotide sequence ID" value="NZ_QNTQ01000002.1"/>
</dbReference>
<evidence type="ECO:0000259" key="1">
    <source>
        <dbReference type="Pfam" id="PF05099"/>
    </source>
</evidence>
<protein>
    <submittedName>
        <fullName evidence="2">TerB family tellurite resistance protein</fullName>
    </submittedName>
</protein>
<reference evidence="2 3" key="1">
    <citation type="submission" date="2018-07" db="EMBL/GenBank/DDBJ databases">
        <title>Rhodosalinus sp. strain E84T genomic sequence and assembly.</title>
        <authorList>
            <person name="Liu Z.-W."/>
            <person name="Lu D.-C."/>
        </authorList>
    </citation>
    <scope>NUCLEOTIDE SEQUENCE [LARGE SCALE GENOMIC DNA]</scope>
    <source>
        <strain evidence="2 3">E84</strain>
    </source>
</reference>
<organism evidence="2 3">
    <name type="scientific">Rhodosalinus halophilus</name>
    <dbReference type="NCBI Taxonomy" id="2259333"/>
    <lineage>
        <taxon>Bacteria</taxon>
        <taxon>Pseudomonadati</taxon>
        <taxon>Pseudomonadota</taxon>
        <taxon>Alphaproteobacteria</taxon>
        <taxon>Rhodobacterales</taxon>
        <taxon>Paracoccaceae</taxon>
        <taxon>Rhodosalinus</taxon>
    </lineage>
</organism>